<dbReference type="AlphaFoldDB" id="A0A1H3N962"/>
<dbReference type="Gene3D" id="1.10.510.10">
    <property type="entry name" value="Transferase(Phosphotransferase) domain 1"/>
    <property type="match status" value="1"/>
</dbReference>
<dbReference type="SUPFAM" id="SSF56112">
    <property type="entry name" value="Protein kinase-like (PK-like)"/>
    <property type="match status" value="1"/>
</dbReference>
<name>A0A1H3N962_9ACTN</name>
<dbReference type="Proteomes" id="UP000199632">
    <property type="component" value="Unassembled WGS sequence"/>
</dbReference>
<evidence type="ECO:0000256" key="2">
    <source>
        <dbReference type="ARBA" id="ARBA00022527"/>
    </source>
</evidence>
<organism evidence="10 11">
    <name type="scientific">Asanoa ishikariensis</name>
    <dbReference type="NCBI Taxonomy" id="137265"/>
    <lineage>
        <taxon>Bacteria</taxon>
        <taxon>Bacillati</taxon>
        <taxon>Actinomycetota</taxon>
        <taxon>Actinomycetes</taxon>
        <taxon>Micromonosporales</taxon>
        <taxon>Micromonosporaceae</taxon>
        <taxon>Asanoa</taxon>
    </lineage>
</organism>
<accession>A0A1H3N962</accession>
<evidence type="ECO:0000259" key="9">
    <source>
        <dbReference type="PROSITE" id="PS50011"/>
    </source>
</evidence>
<evidence type="ECO:0000313" key="11">
    <source>
        <dbReference type="Proteomes" id="UP000199632"/>
    </source>
</evidence>
<dbReference type="GO" id="GO:0004674">
    <property type="term" value="F:protein serine/threonine kinase activity"/>
    <property type="evidence" value="ECO:0007669"/>
    <property type="project" value="UniProtKB-KW"/>
</dbReference>
<dbReference type="EMBL" id="FNQB01000001">
    <property type="protein sequence ID" value="SDY85491.1"/>
    <property type="molecule type" value="Genomic_DNA"/>
</dbReference>
<keyword evidence="2 10" id="KW-0723">Serine/threonine-protein kinase</keyword>
<sequence length="497" mass="54569">MVRPIVDDLRRGSSAWPVPIADFPPVPLVPSRPLTRSEKGNRVAANDRYRMIHSLGEGNYAQVFKAAHRASTAEVAFKRAKQFRDARDRIKREIEAQKQLAHPNIMPISDHDETYNWYAMPLALGSLADLRSTLADDDLETILLDVASGLKVAHEQRLIHRDISPGNIFAMPTGTGSRKRWLVGDWGMVKQPPDVASRPLTKTGARMGTPGFDAPELDVDPSAATPAADVFSLGRIAAWFVSGKPAHSAFPPLPDGDFIHWRPFVRACTDPEVGLRVQTMDALHELLIQVPENRDVPLLLQAARLIEELLYGESENLGALISLAETYPNDLALYIDYVARIPSSQLPAWTVKNPERAASVASVMARHLLAGPWDDRDPEYASTPLTFVLTVMRSLVDMQALGPAQDVASYYFPADAHRGDTGQRARTLEWLAELDDAAARPISRMIAPKPELVEYYREPGWHPASVVLQAVLTPPPPSADAAGNAGPLANRTTAVVE</sequence>
<keyword evidence="4 7" id="KW-0547">Nucleotide-binding</keyword>
<keyword evidence="11" id="KW-1185">Reference proteome</keyword>
<keyword evidence="3" id="KW-0808">Transferase</keyword>
<feature type="region of interest" description="Disordered" evidence="8">
    <location>
        <begin position="476"/>
        <end position="497"/>
    </location>
</feature>
<dbReference type="PROSITE" id="PS00107">
    <property type="entry name" value="PROTEIN_KINASE_ATP"/>
    <property type="match status" value="1"/>
</dbReference>
<dbReference type="EC" id="2.7.11.1" evidence="1"/>
<proteinExistence type="predicted"/>
<keyword evidence="6 7" id="KW-0067">ATP-binding</keyword>
<dbReference type="GO" id="GO:0005524">
    <property type="term" value="F:ATP binding"/>
    <property type="evidence" value="ECO:0007669"/>
    <property type="project" value="UniProtKB-UniRule"/>
</dbReference>
<dbReference type="Pfam" id="PF00069">
    <property type="entry name" value="Pkinase"/>
    <property type="match status" value="1"/>
</dbReference>
<evidence type="ECO:0000256" key="7">
    <source>
        <dbReference type="PROSITE-ProRule" id="PRU10141"/>
    </source>
</evidence>
<evidence type="ECO:0000256" key="1">
    <source>
        <dbReference type="ARBA" id="ARBA00012513"/>
    </source>
</evidence>
<dbReference type="Gene3D" id="3.30.200.20">
    <property type="entry name" value="Phosphorylase Kinase, domain 1"/>
    <property type="match status" value="1"/>
</dbReference>
<dbReference type="InterPro" id="IPR011009">
    <property type="entry name" value="Kinase-like_dom_sf"/>
</dbReference>
<feature type="domain" description="Protein kinase" evidence="9">
    <location>
        <begin position="49"/>
        <end position="310"/>
    </location>
</feature>
<evidence type="ECO:0000256" key="8">
    <source>
        <dbReference type="SAM" id="MobiDB-lite"/>
    </source>
</evidence>
<dbReference type="STRING" id="137265.SAMN05421684_1924"/>
<evidence type="ECO:0000313" key="10">
    <source>
        <dbReference type="EMBL" id="SDY85491.1"/>
    </source>
</evidence>
<dbReference type="InterPro" id="IPR017441">
    <property type="entry name" value="Protein_kinase_ATP_BS"/>
</dbReference>
<keyword evidence="5 10" id="KW-0418">Kinase</keyword>
<dbReference type="PANTHER" id="PTHR43289">
    <property type="entry name" value="MITOGEN-ACTIVATED PROTEIN KINASE KINASE KINASE 20-RELATED"/>
    <property type="match status" value="1"/>
</dbReference>
<dbReference type="PROSITE" id="PS50011">
    <property type="entry name" value="PROTEIN_KINASE_DOM"/>
    <property type="match status" value="1"/>
</dbReference>
<evidence type="ECO:0000256" key="3">
    <source>
        <dbReference type="ARBA" id="ARBA00022679"/>
    </source>
</evidence>
<evidence type="ECO:0000256" key="5">
    <source>
        <dbReference type="ARBA" id="ARBA00022777"/>
    </source>
</evidence>
<dbReference type="InterPro" id="IPR000719">
    <property type="entry name" value="Prot_kinase_dom"/>
</dbReference>
<feature type="binding site" evidence="7">
    <location>
        <position position="78"/>
    </location>
    <ligand>
        <name>ATP</name>
        <dbReference type="ChEBI" id="CHEBI:30616"/>
    </ligand>
</feature>
<evidence type="ECO:0000256" key="6">
    <source>
        <dbReference type="ARBA" id="ARBA00022840"/>
    </source>
</evidence>
<evidence type="ECO:0000256" key="4">
    <source>
        <dbReference type="ARBA" id="ARBA00022741"/>
    </source>
</evidence>
<reference evidence="11" key="1">
    <citation type="submission" date="2016-10" db="EMBL/GenBank/DDBJ databases">
        <authorList>
            <person name="Varghese N."/>
            <person name="Submissions S."/>
        </authorList>
    </citation>
    <scope>NUCLEOTIDE SEQUENCE [LARGE SCALE GENOMIC DNA]</scope>
    <source>
        <strain evidence="11">DSM 44718</strain>
    </source>
</reference>
<protein>
    <recommendedName>
        <fullName evidence="1">non-specific serine/threonine protein kinase</fullName>
        <ecNumber evidence="1">2.7.11.1</ecNumber>
    </recommendedName>
</protein>
<gene>
    <name evidence="10" type="ORF">SAMN05421684_1924</name>
</gene>
<dbReference type="PANTHER" id="PTHR43289:SF6">
    <property type="entry name" value="SERINE_THREONINE-PROTEIN KINASE NEKL-3"/>
    <property type="match status" value="1"/>
</dbReference>